<sequence length="179" mass="20867">VNFQRYAYRTDRYGYVRDFKVYECEDCSDCPLRTQCTTAKSGKNRKIFYNPVWEELKHRARQSLTSETTATIYRQRKIDVEPVFGHVKALLGFTRFRLRGLPKVATEANLYFMANNMRKLARLACLYGKNTYPKSSFRFWIGIFLGQRTFCLGLQPLYISRVYLTGSDSGKWLGGFALS</sequence>
<dbReference type="Pfam" id="PF13751">
    <property type="entry name" value="DDE_Tnp_1_6"/>
    <property type="match status" value="1"/>
</dbReference>
<gene>
    <name evidence="2" type="ORF">HCB69_04500</name>
</gene>
<evidence type="ECO:0000313" key="3">
    <source>
        <dbReference type="Proteomes" id="UP000585696"/>
    </source>
</evidence>
<name>A0A842G042_9LIST</name>
<dbReference type="AlphaFoldDB" id="A0A842G042"/>
<accession>A0A842G042</accession>
<reference evidence="2 3" key="1">
    <citation type="submission" date="2020-03" db="EMBL/GenBank/DDBJ databases">
        <title>Soil Listeria distribution.</title>
        <authorList>
            <person name="Liao J."/>
            <person name="Wiedmann M."/>
        </authorList>
    </citation>
    <scope>NUCLEOTIDE SEQUENCE [LARGE SCALE GENOMIC DNA]</scope>
    <source>
        <strain evidence="2 3">FSL L7-0054</strain>
    </source>
</reference>
<proteinExistence type="predicted"/>
<protein>
    <submittedName>
        <fullName evidence="2">Transposase</fullName>
    </submittedName>
</protein>
<organism evidence="2 3">
    <name type="scientific">Listeria booriae</name>
    <dbReference type="NCBI Taxonomy" id="1552123"/>
    <lineage>
        <taxon>Bacteria</taxon>
        <taxon>Bacillati</taxon>
        <taxon>Bacillota</taxon>
        <taxon>Bacilli</taxon>
        <taxon>Bacillales</taxon>
        <taxon>Listeriaceae</taxon>
        <taxon>Listeria</taxon>
    </lineage>
</organism>
<feature type="non-terminal residue" evidence="2">
    <location>
        <position position="1"/>
    </location>
</feature>
<dbReference type="PANTHER" id="PTHR33408">
    <property type="entry name" value="TRANSPOSASE"/>
    <property type="match status" value="1"/>
</dbReference>
<evidence type="ECO:0000259" key="1">
    <source>
        <dbReference type="Pfam" id="PF13751"/>
    </source>
</evidence>
<dbReference type="InterPro" id="IPR025668">
    <property type="entry name" value="Tnp_DDE_dom"/>
</dbReference>
<dbReference type="EMBL" id="JAARZS010000009">
    <property type="protein sequence ID" value="MBC2283627.1"/>
    <property type="molecule type" value="Genomic_DNA"/>
</dbReference>
<dbReference type="RefSeq" id="WP_185655390.1">
    <property type="nucleotide sequence ID" value="NZ_JAARZS010000009.1"/>
</dbReference>
<evidence type="ECO:0000313" key="2">
    <source>
        <dbReference type="EMBL" id="MBC2283627.1"/>
    </source>
</evidence>
<dbReference type="Proteomes" id="UP000585696">
    <property type="component" value="Unassembled WGS sequence"/>
</dbReference>
<comment type="caution">
    <text evidence="2">The sequence shown here is derived from an EMBL/GenBank/DDBJ whole genome shotgun (WGS) entry which is preliminary data.</text>
</comment>
<feature type="domain" description="Transposase DDE" evidence="1">
    <location>
        <begin position="9"/>
        <end position="121"/>
    </location>
</feature>